<feature type="transmembrane region" description="Helical" evidence="1">
    <location>
        <begin position="29"/>
        <end position="48"/>
    </location>
</feature>
<dbReference type="EMBL" id="BLKS01000001">
    <property type="protein sequence ID" value="GFG52553.1"/>
    <property type="molecule type" value="Genomic_DNA"/>
</dbReference>
<organism evidence="3 4">
    <name type="scientific">Mycolicibacterium agri</name>
    <name type="common">Mycobacterium agri</name>
    <dbReference type="NCBI Taxonomy" id="36811"/>
    <lineage>
        <taxon>Bacteria</taxon>
        <taxon>Bacillati</taxon>
        <taxon>Actinomycetota</taxon>
        <taxon>Actinomycetes</taxon>
        <taxon>Mycobacteriales</taxon>
        <taxon>Mycobacteriaceae</taxon>
        <taxon>Mycolicibacterium</taxon>
    </lineage>
</organism>
<evidence type="ECO:0000256" key="1">
    <source>
        <dbReference type="SAM" id="Phobius"/>
    </source>
</evidence>
<feature type="transmembrane region" description="Helical" evidence="1">
    <location>
        <begin position="143"/>
        <end position="162"/>
    </location>
</feature>
<evidence type="ECO:0000313" key="5">
    <source>
        <dbReference type="Proteomes" id="UP000465302"/>
    </source>
</evidence>
<dbReference type="Proteomes" id="UP000465302">
    <property type="component" value="Unassembled WGS sequence"/>
</dbReference>
<dbReference type="EMBL" id="PDCP01000013">
    <property type="protein sequence ID" value="PEG39738.1"/>
    <property type="molecule type" value="Genomic_DNA"/>
</dbReference>
<comment type="caution">
    <text evidence="3">The sequence shown here is derived from an EMBL/GenBank/DDBJ whole genome shotgun (WGS) entry which is preliminary data.</text>
</comment>
<proteinExistence type="predicted"/>
<dbReference type="InterPro" id="IPR018688">
    <property type="entry name" value="PpoB2-like"/>
</dbReference>
<keyword evidence="1" id="KW-0812">Transmembrane</keyword>
<evidence type="ECO:0000313" key="2">
    <source>
        <dbReference type="EMBL" id="GFG52553.1"/>
    </source>
</evidence>
<sequence>MSASTAGAAESGRDLRAAWRRLRWQHPEWTLAIAAVVAWVALLATAGGPGGSMAVPKSPTHHGISVVSSEPQHVMSAAHWCLMVVAMMLPTALPAARLVALRGKWKRRQRGPALFVSGYIAVWMAAGLLALAVLRYVAPGAHGRWAVVAALVTASVWELTVWKPRFLRACHRHPPVPPDGWKADVACLQRGARNAVSCGGACWAIMTPMLVADHVHALWLMVPLGALITYQKAGTPSRVVRPAAAGLAAGAIAVAIW</sequence>
<evidence type="ECO:0008006" key="6">
    <source>
        <dbReference type="Google" id="ProtNLM"/>
    </source>
</evidence>
<accession>A0A2A7N8H2</accession>
<reference evidence="2" key="3">
    <citation type="submission" date="2020-02" db="EMBL/GenBank/DDBJ databases">
        <authorList>
            <person name="Matsumoto Y."/>
            <person name="Motooka D."/>
            <person name="Nakamura S."/>
        </authorList>
    </citation>
    <scope>NUCLEOTIDE SEQUENCE</scope>
    <source>
        <strain evidence="2">JCM 6377</strain>
    </source>
</reference>
<dbReference type="Proteomes" id="UP000220914">
    <property type="component" value="Unassembled WGS sequence"/>
</dbReference>
<keyword evidence="4" id="KW-1185">Reference proteome</keyword>
<evidence type="ECO:0000313" key="4">
    <source>
        <dbReference type="Proteomes" id="UP000220914"/>
    </source>
</evidence>
<evidence type="ECO:0000313" key="3">
    <source>
        <dbReference type="EMBL" id="PEG39738.1"/>
    </source>
</evidence>
<dbReference type="AlphaFoldDB" id="A0A2A7N8H2"/>
<dbReference type="Pfam" id="PF09948">
    <property type="entry name" value="PpoB2"/>
    <property type="match status" value="1"/>
</dbReference>
<name>A0A2A7N8H2_MYCAG</name>
<keyword evidence="1" id="KW-0472">Membrane</keyword>
<feature type="transmembrane region" description="Helical" evidence="1">
    <location>
        <begin position="77"/>
        <end position="101"/>
    </location>
</feature>
<protein>
    <recommendedName>
        <fullName evidence="6">DUF2182 domain-containing protein</fullName>
    </recommendedName>
</protein>
<feature type="transmembrane region" description="Helical" evidence="1">
    <location>
        <begin position="113"/>
        <end position="137"/>
    </location>
</feature>
<dbReference type="RefSeq" id="WP_097939794.1">
    <property type="nucleotide sequence ID" value="NZ_BLKS01000001.1"/>
</dbReference>
<reference evidence="2 5" key="2">
    <citation type="journal article" date="2019" name="Emerg. Microbes Infect.">
        <title>Comprehensive subspecies identification of 175 nontuberculous mycobacteria species based on 7547 genomic profiles.</title>
        <authorList>
            <person name="Matsumoto Y."/>
            <person name="Kinjo T."/>
            <person name="Motooka D."/>
            <person name="Nabeya D."/>
            <person name="Jung N."/>
            <person name="Uechi K."/>
            <person name="Horii T."/>
            <person name="Iida T."/>
            <person name="Fujita J."/>
            <person name="Nakamura S."/>
        </authorList>
    </citation>
    <scope>NUCLEOTIDE SEQUENCE [LARGE SCALE GENOMIC DNA]</scope>
    <source>
        <strain evidence="2 5">JCM 6377</strain>
    </source>
</reference>
<gene>
    <name evidence="3" type="ORF">CQY20_09295</name>
    <name evidence="2" type="ORF">MAGR_39940</name>
</gene>
<dbReference type="OrthoDB" id="164118at2"/>
<reference evidence="3 4" key="1">
    <citation type="submission" date="2017-10" db="EMBL/GenBank/DDBJ databases">
        <title>The new phylogeny of genus Mycobacterium.</title>
        <authorList>
            <person name="Tortoli E."/>
            <person name="Trovato A."/>
            <person name="Cirillo D.M."/>
        </authorList>
    </citation>
    <scope>NUCLEOTIDE SEQUENCE [LARGE SCALE GENOMIC DNA]</scope>
    <source>
        <strain evidence="3 4">CCUG37673</strain>
    </source>
</reference>
<keyword evidence="1" id="KW-1133">Transmembrane helix</keyword>